<keyword evidence="12" id="KW-0472">Membrane</keyword>
<dbReference type="FunFam" id="3.40.630.10:FF:000043">
    <property type="entry name" value="Carboxypeptidase D"/>
    <property type="match status" value="1"/>
</dbReference>
<keyword evidence="12" id="KW-1133">Transmembrane helix</keyword>
<dbReference type="InterPro" id="IPR000834">
    <property type="entry name" value="Peptidase_M14"/>
</dbReference>
<keyword evidence="6" id="KW-0378">Hydrolase</keyword>
<feature type="region of interest" description="Disordered" evidence="11">
    <location>
        <begin position="493"/>
        <end position="537"/>
    </location>
</feature>
<evidence type="ECO:0000256" key="10">
    <source>
        <dbReference type="PROSITE-ProRule" id="PRU01379"/>
    </source>
</evidence>
<keyword evidence="3" id="KW-0121">Carboxypeptidase</keyword>
<evidence type="ECO:0000256" key="7">
    <source>
        <dbReference type="ARBA" id="ARBA00022833"/>
    </source>
</evidence>
<dbReference type="InterPro" id="IPR033848">
    <property type="entry name" value="M14_CPD_III"/>
</dbReference>
<feature type="active site" description="Proton donor/acceptor" evidence="10">
    <location>
        <position position="802"/>
    </location>
</feature>
<dbReference type="Gene3D" id="3.40.630.10">
    <property type="entry name" value="Zn peptidases"/>
    <property type="match status" value="3"/>
</dbReference>
<dbReference type="PROSITE" id="PS52035">
    <property type="entry name" value="PEPTIDASE_M14"/>
    <property type="match status" value="3"/>
</dbReference>
<dbReference type="InterPro" id="IPR050753">
    <property type="entry name" value="Peptidase_M14_domain"/>
</dbReference>
<proteinExistence type="inferred from homology"/>
<dbReference type="PANTHER" id="PTHR11532">
    <property type="entry name" value="PROTEASE M14 CARBOXYPEPTIDASE"/>
    <property type="match status" value="1"/>
</dbReference>
<keyword evidence="15" id="KW-1185">Reference proteome</keyword>
<comment type="cofactor">
    <cofactor evidence="1">
        <name>Zn(2+)</name>
        <dbReference type="ChEBI" id="CHEBI:29105"/>
    </cofactor>
</comment>
<feature type="compositionally biased region" description="Basic and acidic residues" evidence="11">
    <location>
        <begin position="222"/>
        <end position="237"/>
    </location>
</feature>
<feature type="transmembrane region" description="Helical" evidence="12">
    <location>
        <begin position="1329"/>
        <end position="1352"/>
    </location>
</feature>
<keyword evidence="4" id="KW-0645">Protease</keyword>
<gene>
    <name evidence="14" type="primary">ywhae1</name>
</gene>
<evidence type="ECO:0000256" key="8">
    <source>
        <dbReference type="ARBA" id="ARBA00023049"/>
    </source>
</evidence>
<evidence type="ECO:0000256" key="6">
    <source>
        <dbReference type="ARBA" id="ARBA00022801"/>
    </source>
</evidence>
<dbReference type="InterPro" id="IPR057246">
    <property type="entry name" value="CARBOXYPEPT_ZN_1"/>
</dbReference>
<dbReference type="CDD" id="cd11308">
    <property type="entry name" value="Peptidase_M14NE-CP-C_like"/>
    <property type="match status" value="3"/>
</dbReference>
<keyword evidence="5" id="KW-0479">Metal-binding</keyword>
<dbReference type="FunFam" id="3.40.630.10:FF:000020">
    <property type="entry name" value="Carboxypeptidase D"/>
    <property type="match status" value="1"/>
</dbReference>
<evidence type="ECO:0000256" key="1">
    <source>
        <dbReference type="ARBA" id="ARBA00001947"/>
    </source>
</evidence>
<dbReference type="PANTHER" id="PTHR11532:SF73">
    <property type="entry name" value="CARBOXYPEPTIDASE D"/>
    <property type="match status" value="1"/>
</dbReference>
<dbReference type="GO" id="GO:0008270">
    <property type="term" value="F:zinc ion binding"/>
    <property type="evidence" value="ECO:0007669"/>
    <property type="project" value="InterPro"/>
</dbReference>
<accession>A0A671NMV0</accession>
<dbReference type="InterPro" id="IPR057247">
    <property type="entry name" value="CARBOXYPEPT_ZN_2"/>
</dbReference>
<dbReference type="SUPFAM" id="SSF53187">
    <property type="entry name" value="Zn-dependent exopeptidases"/>
    <property type="match status" value="3"/>
</dbReference>
<dbReference type="Pfam" id="PF00246">
    <property type="entry name" value="Peptidase_M14"/>
    <property type="match status" value="3"/>
</dbReference>
<feature type="compositionally biased region" description="Polar residues" evidence="11">
    <location>
        <begin position="494"/>
        <end position="506"/>
    </location>
</feature>
<evidence type="ECO:0000256" key="12">
    <source>
        <dbReference type="SAM" id="Phobius"/>
    </source>
</evidence>
<evidence type="ECO:0000256" key="2">
    <source>
        <dbReference type="ARBA" id="ARBA00005988"/>
    </source>
</evidence>
<evidence type="ECO:0000256" key="11">
    <source>
        <dbReference type="SAM" id="MobiDB-lite"/>
    </source>
</evidence>
<evidence type="ECO:0000259" key="13">
    <source>
        <dbReference type="PROSITE" id="PS52035"/>
    </source>
</evidence>
<feature type="region of interest" description="Disordered" evidence="11">
    <location>
        <begin position="222"/>
        <end position="243"/>
    </location>
</feature>
<feature type="region of interest" description="Disordered" evidence="11">
    <location>
        <begin position="1390"/>
        <end position="1409"/>
    </location>
</feature>
<feature type="compositionally biased region" description="Low complexity" evidence="11">
    <location>
        <begin position="507"/>
        <end position="520"/>
    </location>
</feature>
<dbReference type="CDD" id="cd06245">
    <property type="entry name" value="M14_CPD_III"/>
    <property type="match status" value="1"/>
</dbReference>
<dbReference type="PRINTS" id="PR00765">
    <property type="entry name" value="CRBOXYPTASEA"/>
</dbReference>
<feature type="domain" description="Peptidase M14" evidence="13">
    <location>
        <begin position="963"/>
        <end position="1239"/>
    </location>
</feature>
<evidence type="ECO:0000256" key="4">
    <source>
        <dbReference type="ARBA" id="ARBA00022670"/>
    </source>
</evidence>
<dbReference type="FunFam" id="2.60.40.1120:FF:000005">
    <property type="entry name" value="Carboxypeptidase D"/>
    <property type="match status" value="1"/>
</dbReference>
<dbReference type="Gene3D" id="2.60.40.1120">
    <property type="entry name" value="Carboxypeptidase-like, regulatory domain"/>
    <property type="match status" value="3"/>
</dbReference>
<dbReference type="GO" id="GO:0004181">
    <property type="term" value="F:metallocarboxypeptidase activity"/>
    <property type="evidence" value="ECO:0007669"/>
    <property type="project" value="InterPro"/>
</dbReference>
<sequence length="1409" mass="157776">MTEICSRDFYFETIPAVIETPPFVKALAGSSYQKYPDVKQKKRPDSRRTNFRISCVRQGAFGNMSGQRGSSLCSSHKRSLLVLSMLVVFISSINNSLPLDEQRELEPETYSKYYNYDQLTDLLKSLAQKYANIANLTSIGRSVENRELWVMRITRDPTADGPGKPKFKYVGNMHGDETVSRQVLIYLLEYLLEKYGEEPRVTELVDSTDIYIMPSMNPDGFEKSKEEDCMGKDEGRNNAKNVDLNRSFPDQFEEIHVNAEEMPEVAAVMRWILQNQFVLSGNLHGGTVVASYPFDDSAAHDNEGTYSRSPDDALFRYLARVYAENNPVMKTGQPKCEENINETFKDGITNGAKWYDVAGGMQDFNYLKGSCLEITMELSCCKYPPSTQLKTEWDNNREALLAYMEKVIHIGVRGFVRAARNDAPLADAVIMVAGINHKVSTSRFGDYYRLLLPGTYNITVLAPGYIPMSVAGVEVTEGKAAVLNITLEAENDENPATLSIPESPTETSVNSASTDSSSSTGVNEAADEEKDSRVTVQPQDFRHHHYNDMELFLQKFSSEYSSITRLYSIGKSVQERSLWVMEISNNPGVHEFGEPEFKYIGNMHGNEVVGRELLLNLIEYLCRNYGTDPEITQLINSTRIHIMPSMNPDGYEVSQEDISGVQGRNNTNNYDLNRNFPDRFNFVTDPRQPETLAVMNWAKSYPFVLSANLHGGSLVVNYPFDDNPDNVSRYSKSSDDDVFRMVALAYSQENSQMYDGHSCKGMDLYQEYFKDGITNGAEWYNVHGGMQDWNYINTNCFEVTIELGCYKYPPAADLPKYWERNRRSLLQFIHQVHRGVKGVVIDSKDGSGIPNATITVDAINHPITSNFAGDYWRLLVPGKYHLTASAQGYSSVSTFVNVPKEGVEIVNFTLNRIHSYTNGQTTEDTTPVLDPSVKEFQSLIKQLSGESGLDKLIKDTPTQSSFRYRCYSEVSEFLRGLTLNFPEITSLQSLGQSVEFRTVWALEISNNPKVQEPSEPKIRFVAGIHGNAPVGTELLLEFAASLCINYGKNAAITRLINETRIVILPSINPDGRELAKEKDCTSTAGKTNVHGKDLDNDFFEPQPETRAVMDLIQERGFTLSVALDGGSVLVTYPYDKPVQSVENADTLRYLATVYANHHPKMHSGDTGCPNSQMGTIPNGVLRAAEWHSHMGSMKDFSVDFGHCPEITVYTSCCLFPPAEMLPTLWAENRKSLLSMLVEVHKGVRGVVKDKNSKPIVGAIIVLNGGVRVFTSEGGYFHALLAPGLHNIEAVADGYQQQSQKVSVSPFEAASSIIIEFDMENDIFGLPRELVVASAAAAMTALVVTACIIWCICSAKSNRQKDGFHRLRQYRDDYDDEIRLMSMGSKKSLLSHEFQDESESEEDTLYTNKL</sequence>
<keyword evidence="9" id="KW-0325">Glycoprotein</keyword>
<dbReference type="CDD" id="cd03868">
    <property type="entry name" value="M14_CPD_I"/>
    <property type="match status" value="1"/>
</dbReference>
<dbReference type="InterPro" id="IPR008969">
    <property type="entry name" value="CarboxyPept-like_regulatory"/>
</dbReference>
<organism evidence="14 15">
    <name type="scientific">Sinocyclocheilus anshuiensis</name>
    <dbReference type="NCBI Taxonomy" id="1608454"/>
    <lineage>
        <taxon>Eukaryota</taxon>
        <taxon>Metazoa</taxon>
        <taxon>Chordata</taxon>
        <taxon>Craniata</taxon>
        <taxon>Vertebrata</taxon>
        <taxon>Euteleostomi</taxon>
        <taxon>Actinopterygii</taxon>
        <taxon>Neopterygii</taxon>
        <taxon>Teleostei</taxon>
        <taxon>Ostariophysi</taxon>
        <taxon>Cypriniformes</taxon>
        <taxon>Cyprinidae</taxon>
        <taxon>Cyprininae</taxon>
        <taxon>Sinocyclocheilus</taxon>
    </lineage>
</organism>
<evidence type="ECO:0000313" key="15">
    <source>
        <dbReference type="Proteomes" id="UP000472260"/>
    </source>
</evidence>
<feature type="domain" description="Peptidase M14" evidence="13">
    <location>
        <begin position="542"/>
        <end position="832"/>
    </location>
</feature>
<comment type="similarity">
    <text evidence="2 10">Belongs to the peptidase M14 family.</text>
</comment>
<dbReference type="Proteomes" id="UP000472260">
    <property type="component" value="Unassembled WGS sequence"/>
</dbReference>
<keyword evidence="12" id="KW-0812">Transmembrane</keyword>
<keyword evidence="8" id="KW-0482">Metalloprotease</keyword>
<reference evidence="14" key="2">
    <citation type="submission" date="2025-09" db="UniProtKB">
        <authorList>
            <consortium name="Ensembl"/>
        </authorList>
    </citation>
    <scope>IDENTIFICATION</scope>
</reference>
<dbReference type="PROSITE" id="PS00133">
    <property type="entry name" value="CARBOXYPEPT_ZN_2"/>
    <property type="match status" value="2"/>
</dbReference>
<feature type="domain" description="Peptidase M14" evidence="13">
    <location>
        <begin position="112"/>
        <end position="407"/>
    </location>
</feature>
<evidence type="ECO:0000256" key="5">
    <source>
        <dbReference type="ARBA" id="ARBA00022723"/>
    </source>
</evidence>
<dbReference type="GO" id="GO:0016485">
    <property type="term" value="P:protein processing"/>
    <property type="evidence" value="ECO:0007669"/>
    <property type="project" value="TreeGrafter"/>
</dbReference>
<evidence type="ECO:0000256" key="9">
    <source>
        <dbReference type="ARBA" id="ARBA00023180"/>
    </source>
</evidence>
<dbReference type="Ensembl" id="ENSSANT00000050533.1">
    <property type="protein sequence ID" value="ENSSANP00000047504.1"/>
    <property type="gene ID" value="ENSSANG00000023782.1"/>
</dbReference>
<keyword evidence="7" id="KW-0862">Zinc</keyword>
<evidence type="ECO:0000313" key="14">
    <source>
        <dbReference type="Ensembl" id="ENSSANP00000047504.1"/>
    </source>
</evidence>
<comment type="caution">
    <text evidence="10">Lacks conserved residue(s) required for the propagation of feature annotation.</text>
</comment>
<protein>
    <submittedName>
        <fullName evidence="14">Carboxypeptidase D-like</fullName>
    </submittedName>
</protein>
<evidence type="ECO:0000256" key="3">
    <source>
        <dbReference type="ARBA" id="ARBA00022645"/>
    </source>
</evidence>
<dbReference type="SUPFAM" id="SSF49464">
    <property type="entry name" value="Carboxypeptidase regulatory domain-like"/>
    <property type="match status" value="3"/>
</dbReference>
<dbReference type="GO" id="GO:0005615">
    <property type="term" value="C:extracellular space"/>
    <property type="evidence" value="ECO:0007669"/>
    <property type="project" value="TreeGrafter"/>
</dbReference>
<dbReference type="GO" id="GO:0006518">
    <property type="term" value="P:peptide metabolic process"/>
    <property type="evidence" value="ECO:0007669"/>
    <property type="project" value="TreeGrafter"/>
</dbReference>
<feature type="active site" description="Proton donor/acceptor" evidence="10">
    <location>
        <position position="377"/>
    </location>
</feature>
<dbReference type="Pfam" id="PF13620">
    <property type="entry name" value="CarboxypepD_reg"/>
    <property type="match status" value="3"/>
</dbReference>
<dbReference type="PROSITE" id="PS00132">
    <property type="entry name" value="CARBOXYPEPT_ZN_1"/>
    <property type="match status" value="2"/>
</dbReference>
<name>A0A671NMV0_9TELE</name>
<dbReference type="SMART" id="SM00631">
    <property type="entry name" value="Zn_pept"/>
    <property type="match status" value="3"/>
</dbReference>
<reference evidence="14" key="1">
    <citation type="submission" date="2025-08" db="UniProtKB">
        <authorList>
            <consortium name="Ensembl"/>
        </authorList>
    </citation>
    <scope>IDENTIFICATION</scope>
</reference>
<dbReference type="FunFam" id="3.40.630.10:FF:000026">
    <property type="entry name" value="Carboxypeptidase D"/>
    <property type="match status" value="1"/>
</dbReference>